<evidence type="ECO:0000256" key="1">
    <source>
        <dbReference type="SAM" id="MobiDB-lite"/>
    </source>
</evidence>
<dbReference type="AlphaFoldDB" id="D6TWU9"/>
<organism evidence="2 3">
    <name type="scientific">Ktedonobacter racemifer DSM 44963</name>
    <dbReference type="NCBI Taxonomy" id="485913"/>
    <lineage>
        <taxon>Bacteria</taxon>
        <taxon>Bacillati</taxon>
        <taxon>Chloroflexota</taxon>
        <taxon>Ktedonobacteria</taxon>
        <taxon>Ktedonobacterales</taxon>
        <taxon>Ktedonobacteraceae</taxon>
        <taxon>Ktedonobacter</taxon>
    </lineage>
</organism>
<gene>
    <name evidence="2" type="ORF">Krac_5782</name>
</gene>
<evidence type="ECO:0000313" key="3">
    <source>
        <dbReference type="Proteomes" id="UP000004508"/>
    </source>
</evidence>
<reference evidence="2 3" key="1">
    <citation type="journal article" date="2011" name="Stand. Genomic Sci.">
        <title>Non-contiguous finished genome sequence and contextual data of the filamentous soil bacterium Ktedonobacter racemifer type strain (SOSP1-21).</title>
        <authorList>
            <person name="Chang Y.J."/>
            <person name="Land M."/>
            <person name="Hauser L."/>
            <person name="Chertkov O."/>
            <person name="Del Rio T.G."/>
            <person name="Nolan M."/>
            <person name="Copeland A."/>
            <person name="Tice H."/>
            <person name="Cheng J.F."/>
            <person name="Lucas S."/>
            <person name="Han C."/>
            <person name="Goodwin L."/>
            <person name="Pitluck S."/>
            <person name="Ivanova N."/>
            <person name="Ovchinikova G."/>
            <person name="Pati A."/>
            <person name="Chen A."/>
            <person name="Palaniappan K."/>
            <person name="Mavromatis K."/>
            <person name="Liolios K."/>
            <person name="Brettin T."/>
            <person name="Fiebig A."/>
            <person name="Rohde M."/>
            <person name="Abt B."/>
            <person name="Goker M."/>
            <person name="Detter J.C."/>
            <person name="Woyke T."/>
            <person name="Bristow J."/>
            <person name="Eisen J.A."/>
            <person name="Markowitz V."/>
            <person name="Hugenholtz P."/>
            <person name="Kyrpides N.C."/>
            <person name="Klenk H.P."/>
            <person name="Lapidus A."/>
        </authorList>
    </citation>
    <scope>NUCLEOTIDE SEQUENCE [LARGE SCALE GENOMIC DNA]</scope>
    <source>
        <strain evidence="3">DSM 44963</strain>
    </source>
</reference>
<name>D6TWU9_KTERA</name>
<accession>D6TWU9</accession>
<feature type="region of interest" description="Disordered" evidence="1">
    <location>
        <begin position="116"/>
        <end position="136"/>
    </location>
</feature>
<dbReference type="Proteomes" id="UP000004508">
    <property type="component" value="Unassembled WGS sequence"/>
</dbReference>
<dbReference type="EMBL" id="ADVG01000003">
    <property type="protein sequence ID" value="EFH84682.1"/>
    <property type="molecule type" value="Genomic_DNA"/>
</dbReference>
<protein>
    <submittedName>
        <fullName evidence="2">Uncharacterized protein</fullName>
    </submittedName>
</protein>
<dbReference type="InParanoid" id="D6TWU9"/>
<sequence length="177" mass="20000">MVSLARCQARCCSHAFREGIDGPQLSFSASWRDATPASFEAHSWGTYPKGAEAFPWRYSFGDVTLPKAVDWIPVPSHVEIAEIVGNAVTFLRMTLRHATRTLFSSQGTTDQFFSRTEKTEGQGLKPQTPNHGMNPRGLRRAEALFCHYNNTNRQKFVWLLHKRILNKSMILISSPFA</sequence>
<comment type="caution">
    <text evidence="2">The sequence shown here is derived from an EMBL/GenBank/DDBJ whole genome shotgun (WGS) entry which is preliminary data.</text>
</comment>
<evidence type="ECO:0000313" key="2">
    <source>
        <dbReference type="EMBL" id="EFH84682.1"/>
    </source>
</evidence>
<proteinExistence type="predicted"/>
<keyword evidence="3" id="KW-1185">Reference proteome</keyword>